<sequence>MAAAQLGNGGSTAAPREEETTAAARGGGDGGDGSARGGGDGGGGSVRGRSGGAAALREEEATAVTHWGDGGGSVLRRWLAAAPHKDGSEVAWHGLEMTVTNGPRGDDGNNTLRCMNVEFLTSMSVGFDVHPTTYTDRGLGVVLDP</sequence>
<dbReference type="Proteomes" id="UP000026961">
    <property type="component" value="Chromosome 4"/>
</dbReference>
<accession>A0A0D9ZI53</accession>
<organism evidence="2">
    <name type="scientific">Oryza glumipatula</name>
    <dbReference type="NCBI Taxonomy" id="40148"/>
    <lineage>
        <taxon>Eukaryota</taxon>
        <taxon>Viridiplantae</taxon>
        <taxon>Streptophyta</taxon>
        <taxon>Embryophyta</taxon>
        <taxon>Tracheophyta</taxon>
        <taxon>Spermatophyta</taxon>
        <taxon>Magnoliopsida</taxon>
        <taxon>Liliopsida</taxon>
        <taxon>Poales</taxon>
        <taxon>Poaceae</taxon>
        <taxon>BOP clade</taxon>
        <taxon>Oryzoideae</taxon>
        <taxon>Oryzeae</taxon>
        <taxon>Oryzinae</taxon>
        <taxon>Oryza</taxon>
    </lineage>
</organism>
<proteinExistence type="predicted"/>
<feature type="compositionally biased region" description="Gly residues" evidence="1">
    <location>
        <begin position="25"/>
        <end position="51"/>
    </location>
</feature>
<protein>
    <submittedName>
        <fullName evidence="2">Uncharacterized protein</fullName>
    </submittedName>
</protein>
<dbReference type="Gramene" id="OGLUM04G05310.1">
    <property type="protein sequence ID" value="OGLUM04G05310.1"/>
    <property type="gene ID" value="OGLUM04G05310"/>
</dbReference>
<reference evidence="2" key="2">
    <citation type="submission" date="2018-05" db="EMBL/GenBank/DDBJ databases">
        <title>OgluRS3 (Oryza glumaepatula Reference Sequence Version 3).</title>
        <authorList>
            <person name="Zhang J."/>
            <person name="Kudrna D."/>
            <person name="Lee S."/>
            <person name="Talag J."/>
            <person name="Welchert J."/>
            <person name="Wing R.A."/>
        </authorList>
    </citation>
    <scope>NUCLEOTIDE SEQUENCE [LARGE SCALE GENOMIC DNA]</scope>
</reference>
<evidence type="ECO:0000313" key="3">
    <source>
        <dbReference type="Proteomes" id="UP000026961"/>
    </source>
</evidence>
<keyword evidence="3" id="KW-1185">Reference proteome</keyword>
<dbReference type="EnsemblPlants" id="OGLUM04G05310.1">
    <property type="protein sequence ID" value="OGLUM04G05310.1"/>
    <property type="gene ID" value="OGLUM04G05310"/>
</dbReference>
<feature type="region of interest" description="Disordered" evidence="1">
    <location>
        <begin position="1"/>
        <end position="70"/>
    </location>
</feature>
<dbReference type="HOGENOM" id="CLU_156166_0_0_1"/>
<evidence type="ECO:0000313" key="2">
    <source>
        <dbReference type="EnsemblPlants" id="OGLUM04G05310.1"/>
    </source>
</evidence>
<name>A0A0D9ZI53_9ORYZ</name>
<evidence type="ECO:0000256" key="1">
    <source>
        <dbReference type="SAM" id="MobiDB-lite"/>
    </source>
</evidence>
<dbReference type="AlphaFoldDB" id="A0A0D9ZI53"/>
<reference evidence="2" key="1">
    <citation type="submission" date="2015-04" db="UniProtKB">
        <authorList>
            <consortium name="EnsemblPlants"/>
        </authorList>
    </citation>
    <scope>IDENTIFICATION</scope>
</reference>